<comment type="caution">
    <text evidence="1">The sequence shown here is derived from an EMBL/GenBank/DDBJ whole genome shotgun (WGS) entry which is preliminary data.</text>
</comment>
<gene>
    <name evidence="1" type="ORF">LIER_13605</name>
</gene>
<reference evidence="1 2" key="1">
    <citation type="submission" date="2024-01" db="EMBL/GenBank/DDBJ databases">
        <title>The complete chloroplast genome sequence of Lithospermum erythrorhizon: insights into the phylogenetic relationship among Boraginaceae species and the maternal lineages of purple gromwells.</title>
        <authorList>
            <person name="Okada T."/>
            <person name="Watanabe K."/>
        </authorList>
    </citation>
    <scope>NUCLEOTIDE SEQUENCE [LARGE SCALE GENOMIC DNA]</scope>
</reference>
<dbReference type="EMBL" id="BAABME010002768">
    <property type="protein sequence ID" value="GAA0156012.1"/>
    <property type="molecule type" value="Genomic_DNA"/>
</dbReference>
<sequence length="67" mass="7107">MAVGGSPKGLGVTIVNDMVTPNQGAGKFMENLQIGHQGSRSKKGVLKATIEEKEAAARTRERTLLMP</sequence>
<keyword evidence="2" id="KW-1185">Reference proteome</keyword>
<dbReference type="AlphaFoldDB" id="A0AAV3Q1A2"/>
<proteinExistence type="predicted"/>
<accession>A0AAV3Q1A2</accession>
<name>A0AAV3Q1A2_LITER</name>
<organism evidence="1 2">
    <name type="scientific">Lithospermum erythrorhizon</name>
    <name type="common">Purple gromwell</name>
    <name type="synonym">Lithospermum officinale var. erythrorhizon</name>
    <dbReference type="NCBI Taxonomy" id="34254"/>
    <lineage>
        <taxon>Eukaryota</taxon>
        <taxon>Viridiplantae</taxon>
        <taxon>Streptophyta</taxon>
        <taxon>Embryophyta</taxon>
        <taxon>Tracheophyta</taxon>
        <taxon>Spermatophyta</taxon>
        <taxon>Magnoliopsida</taxon>
        <taxon>eudicotyledons</taxon>
        <taxon>Gunneridae</taxon>
        <taxon>Pentapetalae</taxon>
        <taxon>asterids</taxon>
        <taxon>lamiids</taxon>
        <taxon>Boraginales</taxon>
        <taxon>Boraginaceae</taxon>
        <taxon>Boraginoideae</taxon>
        <taxon>Lithospermeae</taxon>
        <taxon>Lithospermum</taxon>
    </lineage>
</organism>
<evidence type="ECO:0000313" key="1">
    <source>
        <dbReference type="EMBL" id="GAA0156012.1"/>
    </source>
</evidence>
<protein>
    <submittedName>
        <fullName evidence="1">Uncharacterized protein</fullName>
    </submittedName>
</protein>
<evidence type="ECO:0000313" key="2">
    <source>
        <dbReference type="Proteomes" id="UP001454036"/>
    </source>
</evidence>
<dbReference type="Proteomes" id="UP001454036">
    <property type="component" value="Unassembled WGS sequence"/>
</dbReference>